<dbReference type="InterPro" id="IPR052016">
    <property type="entry name" value="Bact_Sigma-Reg"/>
</dbReference>
<dbReference type="Proteomes" id="UP000886785">
    <property type="component" value="Unassembled WGS sequence"/>
</dbReference>
<dbReference type="SUPFAM" id="SSF81606">
    <property type="entry name" value="PP2C-like"/>
    <property type="match status" value="1"/>
</dbReference>
<dbReference type="Pfam" id="PF00672">
    <property type="entry name" value="HAMP"/>
    <property type="match status" value="1"/>
</dbReference>
<gene>
    <name evidence="4" type="ORF">IAA54_00760</name>
</gene>
<dbReference type="SUPFAM" id="SSF103190">
    <property type="entry name" value="Sensory domain-like"/>
    <property type="match status" value="1"/>
</dbReference>
<dbReference type="InterPro" id="IPR029151">
    <property type="entry name" value="Sensor-like_sf"/>
</dbReference>
<dbReference type="SUPFAM" id="SSF158472">
    <property type="entry name" value="HAMP domain-like"/>
    <property type="match status" value="1"/>
</dbReference>
<dbReference type="AlphaFoldDB" id="A0A9D1DNM9"/>
<dbReference type="InterPro" id="IPR036457">
    <property type="entry name" value="PPM-type-like_dom_sf"/>
</dbReference>
<dbReference type="InterPro" id="IPR003660">
    <property type="entry name" value="HAMP_dom"/>
</dbReference>
<dbReference type="SMART" id="SM00331">
    <property type="entry name" value="PP2C_SIG"/>
    <property type="match status" value="1"/>
</dbReference>
<name>A0A9D1DNM9_9FIRM</name>
<feature type="domain" description="PPM-type phosphatase" evidence="3">
    <location>
        <begin position="313"/>
        <end position="530"/>
    </location>
</feature>
<evidence type="ECO:0000259" key="3">
    <source>
        <dbReference type="SMART" id="SM00331"/>
    </source>
</evidence>
<keyword evidence="2" id="KW-0812">Transmembrane</keyword>
<comment type="caution">
    <text evidence="4">The sequence shown here is derived from an EMBL/GenBank/DDBJ whole genome shotgun (WGS) entry which is preliminary data.</text>
</comment>
<accession>A0A9D1DNM9</accession>
<protein>
    <submittedName>
        <fullName evidence="4">SpoIIE family protein phosphatase</fullName>
    </submittedName>
</protein>
<sequence>MHNSLRAKLLLGIIVFSALLGASISFLGYQEFTSVLEQQYNAEAYHVAEMARSCLNPDKFDEYLSTGQTDEEYEEIQALLDDLTEAMEATFIYVARVDKSDYRTLTYIYDSVNSQSGFSRYELGYTHIGVNEAYVEDVKNIVDHGGSAMGYMYTYVSESGAHATAGLPVSDSSGEVVAILGVEVPMTILDEARMAYVYHVMIVTVVVLVLFLAVYLLFLNRSLIRPVEKITSEAKRFADTNVKSTDALAEIHQRDEIGILASSITKMEADVENYIQNLTAVTAEKERISTELSVATQIQADMLPSIFPPFPNRTEFEIYASMRPAKEVGGDFYDFFLTDEDHLGIVIADVSGKGVPAALFMVIAKTLIKNHAQNGETPAEIFTSVNDQLCENNKEGMFVTAWMGILELSSGKLTYVNAGHNPPLRKTEDGRFEYFKSPAGFVLAGLEGIPYKQHEEHLNQGDMLYLYTDGVTEAADVSERLYGEDRLQNTLNANVGLAPEELILEVQKDISVFVGEADQSDDITMLCLEFHGPNAPKVSKG</sequence>
<dbReference type="GO" id="GO:0007165">
    <property type="term" value="P:signal transduction"/>
    <property type="evidence" value="ECO:0007669"/>
    <property type="project" value="InterPro"/>
</dbReference>
<keyword evidence="2" id="KW-0472">Membrane</keyword>
<evidence type="ECO:0000313" key="4">
    <source>
        <dbReference type="EMBL" id="HIR56178.1"/>
    </source>
</evidence>
<organism evidence="4 5">
    <name type="scientific">Candidatus Gallacutalibacter pullicola</name>
    <dbReference type="NCBI Taxonomy" id="2840830"/>
    <lineage>
        <taxon>Bacteria</taxon>
        <taxon>Bacillati</taxon>
        <taxon>Bacillota</taxon>
        <taxon>Clostridia</taxon>
        <taxon>Eubacteriales</taxon>
        <taxon>Candidatus Gallacutalibacter</taxon>
    </lineage>
</organism>
<reference evidence="4" key="1">
    <citation type="submission" date="2020-10" db="EMBL/GenBank/DDBJ databases">
        <authorList>
            <person name="Gilroy R."/>
        </authorList>
    </citation>
    <scope>NUCLEOTIDE SEQUENCE</scope>
    <source>
        <strain evidence="4">ChiSjej1B19-7085</strain>
    </source>
</reference>
<dbReference type="InterPro" id="IPR001932">
    <property type="entry name" value="PPM-type_phosphatase-like_dom"/>
</dbReference>
<evidence type="ECO:0000256" key="2">
    <source>
        <dbReference type="SAM" id="Phobius"/>
    </source>
</evidence>
<dbReference type="CDD" id="cd06225">
    <property type="entry name" value="HAMP"/>
    <property type="match status" value="1"/>
</dbReference>
<dbReference type="PANTHER" id="PTHR43156:SF2">
    <property type="entry name" value="STAGE II SPORULATION PROTEIN E"/>
    <property type="match status" value="1"/>
</dbReference>
<proteinExistence type="predicted"/>
<evidence type="ECO:0000313" key="5">
    <source>
        <dbReference type="Proteomes" id="UP000886785"/>
    </source>
</evidence>
<dbReference type="EMBL" id="DVHF01000010">
    <property type="protein sequence ID" value="HIR56178.1"/>
    <property type="molecule type" value="Genomic_DNA"/>
</dbReference>
<dbReference type="Gene3D" id="6.10.340.10">
    <property type="match status" value="1"/>
</dbReference>
<feature type="transmembrane region" description="Helical" evidence="2">
    <location>
        <begin position="196"/>
        <end position="219"/>
    </location>
</feature>
<dbReference type="GO" id="GO:0016791">
    <property type="term" value="F:phosphatase activity"/>
    <property type="evidence" value="ECO:0007669"/>
    <property type="project" value="TreeGrafter"/>
</dbReference>
<dbReference type="GO" id="GO:0016020">
    <property type="term" value="C:membrane"/>
    <property type="evidence" value="ECO:0007669"/>
    <property type="project" value="InterPro"/>
</dbReference>
<keyword evidence="1" id="KW-0378">Hydrolase</keyword>
<reference evidence="4" key="2">
    <citation type="journal article" date="2021" name="PeerJ">
        <title>Extensive microbial diversity within the chicken gut microbiome revealed by metagenomics and culture.</title>
        <authorList>
            <person name="Gilroy R."/>
            <person name="Ravi A."/>
            <person name="Getino M."/>
            <person name="Pursley I."/>
            <person name="Horton D.L."/>
            <person name="Alikhan N.F."/>
            <person name="Baker D."/>
            <person name="Gharbi K."/>
            <person name="Hall N."/>
            <person name="Watson M."/>
            <person name="Adriaenssens E.M."/>
            <person name="Foster-Nyarko E."/>
            <person name="Jarju S."/>
            <person name="Secka A."/>
            <person name="Antonio M."/>
            <person name="Oren A."/>
            <person name="Chaudhuri R.R."/>
            <person name="La Ragione R."/>
            <person name="Hildebrand F."/>
            <person name="Pallen M.J."/>
        </authorList>
    </citation>
    <scope>NUCLEOTIDE SEQUENCE</scope>
    <source>
        <strain evidence="4">ChiSjej1B19-7085</strain>
    </source>
</reference>
<evidence type="ECO:0000256" key="1">
    <source>
        <dbReference type="ARBA" id="ARBA00022801"/>
    </source>
</evidence>
<keyword evidence="2" id="KW-1133">Transmembrane helix</keyword>
<dbReference type="Gene3D" id="3.60.40.10">
    <property type="entry name" value="PPM-type phosphatase domain"/>
    <property type="match status" value="1"/>
</dbReference>
<dbReference type="PANTHER" id="PTHR43156">
    <property type="entry name" value="STAGE II SPORULATION PROTEIN E-RELATED"/>
    <property type="match status" value="1"/>
</dbReference>
<dbReference type="Pfam" id="PF07228">
    <property type="entry name" value="SpoIIE"/>
    <property type="match status" value="1"/>
</dbReference>